<organism evidence="2 3">
    <name type="scientific">Acanthopleuribacter pedis</name>
    <dbReference type="NCBI Taxonomy" id="442870"/>
    <lineage>
        <taxon>Bacteria</taxon>
        <taxon>Pseudomonadati</taxon>
        <taxon>Acidobacteriota</taxon>
        <taxon>Holophagae</taxon>
        <taxon>Acanthopleuribacterales</taxon>
        <taxon>Acanthopleuribacteraceae</taxon>
        <taxon>Acanthopleuribacter</taxon>
    </lineage>
</organism>
<protein>
    <submittedName>
        <fullName evidence="2">Uncharacterized protein</fullName>
    </submittedName>
</protein>
<dbReference type="EMBL" id="JAFREP010000025">
    <property type="protein sequence ID" value="MBO1321534.1"/>
    <property type="molecule type" value="Genomic_DNA"/>
</dbReference>
<gene>
    <name evidence="2" type="ORF">J3U88_23850</name>
</gene>
<evidence type="ECO:0000256" key="1">
    <source>
        <dbReference type="SAM" id="Coils"/>
    </source>
</evidence>
<reference evidence="2" key="1">
    <citation type="submission" date="2021-03" db="EMBL/GenBank/DDBJ databases">
        <authorList>
            <person name="Wang G."/>
        </authorList>
    </citation>
    <scope>NUCLEOTIDE SEQUENCE</scope>
    <source>
        <strain evidence="2">KCTC 12899</strain>
    </source>
</reference>
<evidence type="ECO:0000313" key="3">
    <source>
        <dbReference type="Proteomes" id="UP000664417"/>
    </source>
</evidence>
<accession>A0A8J7QCD7</accession>
<keyword evidence="3" id="KW-1185">Reference proteome</keyword>
<comment type="caution">
    <text evidence="2">The sequence shown here is derived from an EMBL/GenBank/DDBJ whole genome shotgun (WGS) entry which is preliminary data.</text>
</comment>
<sequence length="64" mass="7538">MRLKDIESDIILMEQSIKQCESINKEIVDIEHQVEHVCHDLEEELHTINTNLKKNEARRAAQAR</sequence>
<name>A0A8J7QCD7_9BACT</name>
<proteinExistence type="predicted"/>
<feature type="coiled-coil region" evidence="1">
    <location>
        <begin position="13"/>
        <end position="58"/>
    </location>
</feature>
<evidence type="ECO:0000313" key="2">
    <source>
        <dbReference type="EMBL" id="MBO1321534.1"/>
    </source>
</evidence>
<keyword evidence="1" id="KW-0175">Coiled coil</keyword>
<dbReference type="AlphaFoldDB" id="A0A8J7QCD7"/>
<dbReference type="RefSeq" id="WP_207861508.1">
    <property type="nucleotide sequence ID" value="NZ_JAFREP010000025.1"/>
</dbReference>
<dbReference type="Proteomes" id="UP000664417">
    <property type="component" value="Unassembled WGS sequence"/>
</dbReference>